<keyword evidence="8" id="KW-0506">mRNA capping</keyword>
<feature type="compositionally biased region" description="Polar residues" evidence="9">
    <location>
        <begin position="60"/>
        <end position="76"/>
    </location>
</feature>
<dbReference type="AlphaFoldDB" id="A0A9P8T8K1"/>
<gene>
    <name evidence="11" type="ORF">OGAPHI_001411</name>
</gene>
<evidence type="ECO:0000256" key="3">
    <source>
        <dbReference type="ARBA" id="ARBA00006345"/>
    </source>
</evidence>
<feature type="region of interest" description="Disordered" evidence="9">
    <location>
        <begin position="1"/>
        <end position="117"/>
    </location>
</feature>
<dbReference type="InterPro" id="IPR004206">
    <property type="entry name" value="mRNA_triPase_Cet1"/>
</dbReference>
<evidence type="ECO:0000256" key="8">
    <source>
        <dbReference type="RuleBase" id="RU367053"/>
    </source>
</evidence>
<comment type="function">
    <text evidence="8">First step of mRNA capping. Converts the 5'-triphosphate end of a nascent mRNA chain into a diphosphate end.</text>
</comment>
<dbReference type="InterPro" id="IPR040343">
    <property type="entry name" value="Cet1/Ctl1"/>
</dbReference>
<dbReference type="GO" id="GO:0004651">
    <property type="term" value="F:polynucleotide 5'-phosphatase activity"/>
    <property type="evidence" value="ECO:0007669"/>
    <property type="project" value="UniProtKB-UniRule"/>
</dbReference>
<comment type="catalytic activity">
    <reaction evidence="7">
        <text>a 5'-end triphospho-ribonucleoside in mRNA + H2O = a 5'-end diphospho-ribonucleoside in mRNA + phosphate + H(+)</text>
        <dbReference type="Rhea" id="RHEA:67004"/>
        <dbReference type="Rhea" id="RHEA-COMP:17164"/>
        <dbReference type="Rhea" id="RHEA-COMP:17165"/>
        <dbReference type="ChEBI" id="CHEBI:15377"/>
        <dbReference type="ChEBI" id="CHEBI:15378"/>
        <dbReference type="ChEBI" id="CHEBI:43474"/>
        <dbReference type="ChEBI" id="CHEBI:167616"/>
        <dbReference type="ChEBI" id="CHEBI:167618"/>
        <dbReference type="EC" id="3.6.1.74"/>
    </reaction>
    <physiologicalReaction direction="left-to-right" evidence="7">
        <dbReference type="Rhea" id="RHEA:67005"/>
    </physiologicalReaction>
</comment>
<evidence type="ECO:0000256" key="9">
    <source>
        <dbReference type="SAM" id="MobiDB-lite"/>
    </source>
</evidence>
<comment type="similarity">
    <text evidence="3 8">Belongs to the fungal TPase family.</text>
</comment>
<evidence type="ECO:0000256" key="7">
    <source>
        <dbReference type="ARBA" id="ARBA00047740"/>
    </source>
</evidence>
<evidence type="ECO:0000313" key="12">
    <source>
        <dbReference type="Proteomes" id="UP000769157"/>
    </source>
</evidence>
<protein>
    <recommendedName>
        <fullName evidence="8">mRNA-capping enzyme subunit beta</fullName>
        <ecNumber evidence="8">3.6.1.74</ecNumber>
    </recommendedName>
    <alternativeName>
        <fullName evidence="8">mRNA 5'-phosphatase</fullName>
    </alternativeName>
    <alternativeName>
        <fullName evidence="8">mRNA 5'-triphosphate monophosphatase</fullName>
    </alternativeName>
</protein>
<keyword evidence="6 8" id="KW-0539">Nucleus</keyword>
<dbReference type="OrthoDB" id="272147at2759"/>
<dbReference type="CDD" id="cd07470">
    <property type="entry name" value="CYTH-like_mRNA_RTPase"/>
    <property type="match status" value="1"/>
</dbReference>
<dbReference type="SUPFAM" id="SSF55154">
    <property type="entry name" value="CYTH-like phosphatases"/>
    <property type="match status" value="1"/>
</dbReference>
<comment type="subcellular location">
    <subcellularLocation>
        <location evidence="2 8">Nucleus</location>
    </subcellularLocation>
</comment>
<dbReference type="Proteomes" id="UP000769157">
    <property type="component" value="Unassembled WGS sequence"/>
</dbReference>
<dbReference type="PANTHER" id="PTHR28118">
    <property type="entry name" value="POLYNUCLEOTIDE 5'-TRIPHOSPHATASE-RELATED"/>
    <property type="match status" value="1"/>
</dbReference>
<comment type="cofactor">
    <cofactor evidence="1 8">
        <name>Mg(2+)</name>
        <dbReference type="ChEBI" id="CHEBI:18420"/>
    </cofactor>
</comment>
<dbReference type="Pfam" id="PF02940">
    <property type="entry name" value="mRNA_triPase"/>
    <property type="match status" value="1"/>
</dbReference>
<accession>A0A9P8T8K1</accession>
<evidence type="ECO:0000256" key="2">
    <source>
        <dbReference type="ARBA" id="ARBA00004123"/>
    </source>
</evidence>
<dbReference type="EC" id="3.6.1.74" evidence="8"/>
<reference evidence="11" key="1">
    <citation type="journal article" date="2021" name="Open Biol.">
        <title>Shared evolutionary footprints suggest mitochondrial oxidative damage underlies multiple complex I losses in fungi.</title>
        <authorList>
            <person name="Schikora-Tamarit M.A."/>
            <person name="Marcet-Houben M."/>
            <person name="Nosek J."/>
            <person name="Gabaldon T."/>
        </authorList>
    </citation>
    <scope>NUCLEOTIDE SEQUENCE</scope>
    <source>
        <strain evidence="11">CBS6075</strain>
    </source>
</reference>
<dbReference type="GO" id="GO:0006370">
    <property type="term" value="P:7-methylguanosine mRNA capping"/>
    <property type="evidence" value="ECO:0007669"/>
    <property type="project" value="UniProtKB-UniRule"/>
</dbReference>
<keyword evidence="4 8" id="KW-0507">mRNA processing</keyword>
<proteinExistence type="inferred from homology"/>
<organism evidence="11 12">
    <name type="scientific">Ogataea philodendri</name>
    <dbReference type="NCBI Taxonomy" id="1378263"/>
    <lineage>
        <taxon>Eukaryota</taxon>
        <taxon>Fungi</taxon>
        <taxon>Dikarya</taxon>
        <taxon>Ascomycota</taxon>
        <taxon>Saccharomycotina</taxon>
        <taxon>Pichiomycetes</taxon>
        <taxon>Pichiales</taxon>
        <taxon>Pichiaceae</taxon>
        <taxon>Ogataea</taxon>
    </lineage>
</organism>
<evidence type="ECO:0000256" key="4">
    <source>
        <dbReference type="ARBA" id="ARBA00022664"/>
    </source>
</evidence>
<sequence>MDLKNLISSEERPAPDMSRSNSQPRMSIHDLVNADDSAIRQRSSITHLTNDEDVDMNGHKTVSLTRRKSSATSSEVGSPFAEVRSRKQPAPEQLSPIEGHKENKPPSRKPRRYTEKPTWAKDYIPTVRKSVRKPAMATAATKLSVASISGTIPRNDFNKVVTEWIWANIEGTRHEYKSMGSIDKYLELELKVGHIWDKVKDRRLRLPVNSETILNVDFFQTDCYFRSGVPAQQFHDLRAYLGKLSHEKPNHKANKFVVENSHCVDLIAYERKRDEKPTTGRVSVDVKTQRRMSSIHKHRVADLVIYLPNSLYDLRLSMSLELPYEMNDAGFESFQKRVELRRDKDRVSYSHLATFTKIDMTKVKENGSVKHEVELELDTVELLNSMAKIGTDPLYYIDLVQAFLDNGRIVSRQLSIQE</sequence>
<dbReference type="GO" id="GO:0031533">
    <property type="term" value="C:mRNA capping enzyme complex"/>
    <property type="evidence" value="ECO:0007669"/>
    <property type="project" value="UniProtKB-UniRule"/>
</dbReference>
<evidence type="ECO:0000259" key="10">
    <source>
        <dbReference type="Pfam" id="PF02940"/>
    </source>
</evidence>
<evidence type="ECO:0000256" key="5">
    <source>
        <dbReference type="ARBA" id="ARBA00022801"/>
    </source>
</evidence>
<dbReference type="RefSeq" id="XP_046063553.1">
    <property type="nucleotide sequence ID" value="XM_046202170.1"/>
</dbReference>
<keyword evidence="12" id="KW-1185">Reference proteome</keyword>
<name>A0A9P8T8K1_9ASCO</name>
<dbReference type="EMBL" id="JAEUBE010000137">
    <property type="protein sequence ID" value="KAH3669290.1"/>
    <property type="molecule type" value="Genomic_DNA"/>
</dbReference>
<dbReference type="InterPro" id="IPR037009">
    <property type="entry name" value="mRNA_triPase_Cet1_sf"/>
</dbReference>
<evidence type="ECO:0000256" key="1">
    <source>
        <dbReference type="ARBA" id="ARBA00001946"/>
    </source>
</evidence>
<comment type="caution">
    <text evidence="11">The sequence shown here is derived from an EMBL/GenBank/DDBJ whole genome shotgun (WGS) entry which is preliminary data.</text>
</comment>
<dbReference type="InterPro" id="IPR033469">
    <property type="entry name" value="CYTH-like_dom_sf"/>
</dbReference>
<evidence type="ECO:0000313" key="11">
    <source>
        <dbReference type="EMBL" id="KAH3669290.1"/>
    </source>
</evidence>
<feature type="compositionally biased region" description="Basic and acidic residues" evidence="9">
    <location>
        <begin position="1"/>
        <end position="14"/>
    </location>
</feature>
<reference evidence="11" key="2">
    <citation type="submission" date="2021-01" db="EMBL/GenBank/DDBJ databases">
        <authorList>
            <person name="Schikora-Tamarit M.A."/>
        </authorList>
    </citation>
    <scope>NUCLEOTIDE SEQUENCE</scope>
    <source>
        <strain evidence="11">CBS6075</strain>
    </source>
</reference>
<dbReference type="Gene3D" id="3.20.100.10">
    <property type="entry name" value="mRNA triphosphatase Cet1-like"/>
    <property type="match status" value="1"/>
</dbReference>
<evidence type="ECO:0000256" key="6">
    <source>
        <dbReference type="ARBA" id="ARBA00023242"/>
    </source>
</evidence>
<dbReference type="PANTHER" id="PTHR28118:SF1">
    <property type="entry name" value="POLYNUCLEOTIDE 5'-TRIPHOSPHATASE CTL1-RELATED"/>
    <property type="match status" value="1"/>
</dbReference>
<comment type="subunit">
    <text evidence="8">Heterodimer. The mRNA-capping enzyme is composed of two separate chains alpha and beta, respectively a mRNA guanylyltransferase and an mRNA 5'-triphosphate monophosphatase.</text>
</comment>
<dbReference type="GO" id="GO:0140818">
    <property type="term" value="F:mRNA 5'-triphosphate monophosphatase activity"/>
    <property type="evidence" value="ECO:0007669"/>
    <property type="project" value="UniProtKB-EC"/>
</dbReference>
<dbReference type="GeneID" id="70233379"/>
<keyword evidence="5 8" id="KW-0378">Hydrolase</keyword>
<feature type="domain" description="mRNA triphosphatase Cet1-like" evidence="10">
    <location>
        <begin position="155"/>
        <end position="377"/>
    </location>
</feature>